<dbReference type="InterPro" id="IPR006311">
    <property type="entry name" value="TAT_signal"/>
</dbReference>
<dbReference type="InterPro" id="IPR005135">
    <property type="entry name" value="Endo/exonuclease/phosphatase"/>
</dbReference>
<sequence length="824" mass="86385">MTSLRRRRTVPATLAGAVAVSLAATFAPAALAVPSPDAVIAEVYGGGGNSGASLTTDFIELATANAAISLDGWSVQYLPASANPSSQWQVTPLSGTLPSGGRYLVAEASGAGGTTKLPSADATGTIALAATAGTVALVTGTERLSCRTVADCGADPRIRDLVGYGSAVVREGTAAPATANGTSSARATLADTDDNAADFATGEPTPVNTKGETPGGNEPGVSARIHDVQGTKRLSPFDGKRVKDVTGVVTALRTFGSARGFWLTDPNPDTDPRTSEGLFVFTGSTTPAVKVGDAVTASGTVKEFYPDNPASSNYQSLTELTSAQWTVESSGNALPAPTTAGPDTVPGELVAQPGGNIEGLDLEPAKYSLDFWEAHESEIVQVSDTRIVGRSTEYNELYVTTKPQEHATARGGSAYLGYDRPNTGVLKIESLIPFAERPFPQANTGDVLTGLTSGPVEYDSFGGYTLFATALGEVKDNGLVRETTRKQRTGELAVATYNVENLSAADEQAKFDALADGVVEHLASPDIVTLEEIQDNNGAAAEGDGVVAADQTLKRFTDAIVQAGGPRYEWRQIDPQDVRDGGEPGGNIRVGFLFNPARVSFVDRPGGDATTPVGVEKERGKAKLTVSPGRVDPANAAWANSRKPLAGEFVFGGRKVFVVANHFASKGGDQPTHGRFQPPARTSEVQRLQQAQVLRGFVDQLLAADRNANVVVAGDLNDFPFSPTVRTLTSGGALKALIDTLPENERYSYVFEGNSQVLDHILASKAPRGVDYDVVHINAEFAEQASDHDPQLVRFRPGTGNAVQDGLFDLLDWLEQILSKKPGV</sequence>
<keyword evidence="5" id="KW-1185">Reference proteome</keyword>
<protein>
    <submittedName>
        <fullName evidence="4">Extracellular nuclease</fullName>
    </submittedName>
</protein>
<reference evidence="4 5" key="1">
    <citation type="submission" date="2021-03" db="EMBL/GenBank/DDBJ databases">
        <title>Sequencing the genomes of 1000 actinobacteria strains.</title>
        <authorList>
            <person name="Klenk H.-P."/>
        </authorList>
    </citation>
    <scope>NUCLEOTIDE SEQUENCE [LARGE SCALE GENOMIC DNA]</scope>
    <source>
        <strain evidence="4 5">DSM 45510</strain>
    </source>
</reference>
<dbReference type="InterPro" id="IPR001322">
    <property type="entry name" value="Lamin_tail_dom"/>
</dbReference>
<feature type="domain" description="LTD" evidence="3">
    <location>
        <begin position="25"/>
        <end position="151"/>
    </location>
</feature>
<evidence type="ECO:0000256" key="1">
    <source>
        <dbReference type="SAM" id="MobiDB-lite"/>
    </source>
</evidence>
<feature type="chain" id="PRO_5045678112" evidence="2">
    <location>
        <begin position="33"/>
        <end position="824"/>
    </location>
</feature>
<gene>
    <name evidence="4" type="ORF">JOM49_000916</name>
</gene>
<name>A0ABS4PKG9_9PSEU</name>
<organism evidence="4 5">
    <name type="scientific">Amycolatopsis magusensis</name>
    <dbReference type="NCBI Taxonomy" id="882444"/>
    <lineage>
        <taxon>Bacteria</taxon>
        <taxon>Bacillati</taxon>
        <taxon>Actinomycetota</taxon>
        <taxon>Actinomycetes</taxon>
        <taxon>Pseudonocardiales</taxon>
        <taxon>Pseudonocardiaceae</taxon>
        <taxon>Amycolatopsis</taxon>
    </lineage>
</organism>
<feature type="signal peptide" evidence="2">
    <location>
        <begin position="1"/>
        <end position="32"/>
    </location>
</feature>
<keyword evidence="2" id="KW-0732">Signal</keyword>
<dbReference type="SUPFAM" id="SSF56219">
    <property type="entry name" value="DNase I-like"/>
    <property type="match status" value="1"/>
</dbReference>
<evidence type="ECO:0000313" key="5">
    <source>
        <dbReference type="Proteomes" id="UP000741013"/>
    </source>
</evidence>
<evidence type="ECO:0000259" key="3">
    <source>
        <dbReference type="PROSITE" id="PS51841"/>
    </source>
</evidence>
<proteinExistence type="predicted"/>
<feature type="region of interest" description="Disordered" evidence="1">
    <location>
        <begin position="201"/>
        <end position="223"/>
    </location>
</feature>
<dbReference type="Proteomes" id="UP000741013">
    <property type="component" value="Unassembled WGS sequence"/>
</dbReference>
<dbReference type="PANTHER" id="PTHR42834:SF1">
    <property type="entry name" value="ENDONUCLEASE_EXONUCLEASE_PHOSPHATASE FAMILY PROTEIN (AFU_ORTHOLOGUE AFUA_3G09210)"/>
    <property type="match status" value="1"/>
</dbReference>
<accession>A0ABS4PKG9</accession>
<dbReference type="CDD" id="cd10283">
    <property type="entry name" value="MnuA_DNase1-like"/>
    <property type="match status" value="1"/>
</dbReference>
<dbReference type="Gene3D" id="3.60.10.10">
    <property type="entry name" value="Endonuclease/exonuclease/phosphatase"/>
    <property type="match status" value="1"/>
</dbReference>
<dbReference type="EMBL" id="JAGGMS010000001">
    <property type="protein sequence ID" value="MBP2179390.1"/>
    <property type="molecule type" value="Genomic_DNA"/>
</dbReference>
<evidence type="ECO:0000313" key="4">
    <source>
        <dbReference type="EMBL" id="MBP2179390.1"/>
    </source>
</evidence>
<dbReference type="InterPro" id="IPR036691">
    <property type="entry name" value="Endo/exonu/phosph_ase_sf"/>
</dbReference>
<dbReference type="PROSITE" id="PS51318">
    <property type="entry name" value="TAT"/>
    <property type="match status" value="1"/>
</dbReference>
<comment type="caution">
    <text evidence="4">The sequence shown here is derived from an EMBL/GenBank/DDBJ whole genome shotgun (WGS) entry which is preliminary data.</text>
</comment>
<dbReference type="PROSITE" id="PS51841">
    <property type="entry name" value="LTD"/>
    <property type="match status" value="1"/>
</dbReference>
<dbReference type="CDD" id="cd04486">
    <property type="entry name" value="YhcR_OBF_like"/>
    <property type="match status" value="1"/>
</dbReference>
<dbReference type="PANTHER" id="PTHR42834">
    <property type="entry name" value="ENDONUCLEASE/EXONUCLEASE/PHOSPHATASE FAMILY PROTEIN (AFU_ORTHOLOGUE AFUA_3G09210)"/>
    <property type="match status" value="1"/>
</dbReference>
<evidence type="ECO:0000256" key="2">
    <source>
        <dbReference type="SAM" id="SignalP"/>
    </source>
</evidence>
<dbReference type="Pfam" id="PF03372">
    <property type="entry name" value="Exo_endo_phos"/>
    <property type="match status" value="1"/>
</dbReference>